<dbReference type="InterPro" id="IPR029058">
    <property type="entry name" value="AB_hydrolase_fold"/>
</dbReference>
<dbReference type="EMBL" id="QZDH01000080">
    <property type="protein sequence ID" value="RJL45853.1"/>
    <property type="molecule type" value="Genomic_DNA"/>
</dbReference>
<reference evidence="2 3" key="1">
    <citation type="submission" date="2018-09" db="EMBL/GenBank/DDBJ databases">
        <title>Phylogenetic diversity of Pectobacterium and Dickeya strains causing blackleg disease of potato in Morocco.</title>
        <authorList>
            <person name="Oulghazi S."/>
            <person name="Moumni M."/>
            <person name="Faure D."/>
        </authorList>
    </citation>
    <scope>NUCLEOTIDE SEQUENCE [LARGE SCALE GENOMIC DNA]</scope>
    <source>
        <strain evidence="2 3">S1.15.11.2D</strain>
    </source>
</reference>
<sequence length="279" mass="31172">MLELKHNFIFEGQPVAWGCMGQGPALVLIHGTPFSSQVWQRIAPLLASQWTVYYYDMVGYGQSHKSAGQQVSLGVQDRLLAALLKAWKLTRPDILCHDFGGATALRGYFLQNLRYASLTLFDAVALSPWGSPFVTHVRKHQDAFTGLPEYVHDALLKAYLQGAAYQPLSEEALNIYMSPWQGEVGQAAFYRQIAQMDQCYTDDIEPLLTELDCPVNLLWGEQDEWIPLEVGKRLAHRLGDAPLQIVKNAGHLVQEDAPEAIVQSMYSLLLKRAGTPSSR</sequence>
<dbReference type="InterPro" id="IPR000073">
    <property type="entry name" value="AB_hydrolase_1"/>
</dbReference>
<dbReference type="AlphaFoldDB" id="A0A419APQ0"/>
<dbReference type="PANTHER" id="PTHR43689:SF8">
    <property type="entry name" value="ALPHA_BETA-HYDROLASES SUPERFAMILY PROTEIN"/>
    <property type="match status" value="1"/>
</dbReference>
<proteinExistence type="predicted"/>
<dbReference type="SUPFAM" id="SSF53474">
    <property type="entry name" value="alpha/beta-Hydrolases"/>
    <property type="match status" value="1"/>
</dbReference>
<evidence type="ECO:0000313" key="3">
    <source>
        <dbReference type="Proteomes" id="UP000283655"/>
    </source>
</evidence>
<evidence type="ECO:0000313" key="2">
    <source>
        <dbReference type="EMBL" id="RJL45853.1"/>
    </source>
</evidence>
<dbReference type="PANTHER" id="PTHR43689">
    <property type="entry name" value="HYDROLASE"/>
    <property type="match status" value="1"/>
</dbReference>
<organism evidence="2 3">
    <name type="scientific">Pectobacterium carotovorum</name>
    <name type="common">Erwinia carotovora</name>
    <dbReference type="NCBI Taxonomy" id="554"/>
    <lineage>
        <taxon>Bacteria</taxon>
        <taxon>Pseudomonadati</taxon>
        <taxon>Pseudomonadota</taxon>
        <taxon>Gammaproteobacteria</taxon>
        <taxon>Enterobacterales</taxon>
        <taxon>Pectobacteriaceae</taxon>
        <taxon>Pectobacterium</taxon>
    </lineage>
</organism>
<dbReference type="Pfam" id="PF12697">
    <property type="entry name" value="Abhydrolase_6"/>
    <property type="match status" value="1"/>
</dbReference>
<comment type="caution">
    <text evidence="2">The sequence shown here is derived from an EMBL/GenBank/DDBJ whole genome shotgun (WGS) entry which is preliminary data.</text>
</comment>
<dbReference type="PRINTS" id="PR00111">
    <property type="entry name" value="ABHYDROLASE"/>
</dbReference>
<dbReference type="GO" id="GO:0016787">
    <property type="term" value="F:hydrolase activity"/>
    <property type="evidence" value="ECO:0007669"/>
    <property type="project" value="UniProtKB-KW"/>
</dbReference>
<dbReference type="RefSeq" id="WP_119874985.1">
    <property type="nucleotide sequence ID" value="NZ_QZDH01000080.1"/>
</dbReference>
<keyword evidence="2" id="KW-0378">Hydrolase</keyword>
<feature type="domain" description="AB hydrolase-1" evidence="1">
    <location>
        <begin position="26"/>
        <end position="263"/>
    </location>
</feature>
<dbReference type="Gene3D" id="3.40.50.1820">
    <property type="entry name" value="alpha/beta hydrolase"/>
    <property type="match status" value="1"/>
</dbReference>
<accession>A0A419APQ0</accession>
<dbReference type="Proteomes" id="UP000283655">
    <property type="component" value="Unassembled WGS sequence"/>
</dbReference>
<gene>
    <name evidence="2" type="ORF">D5071_21230</name>
</gene>
<protein>
    <submittedName>
        <fullName evidence="2">Alpha/beta hydrolase</fullName>
    </submittedName>
</protein>
<evidence type="ECO:0000259" key="1">
    <source>
        <dbReference type="Pfam" id="PF12697"/>
    </source>
</evidence>
<name>A0A419APQ0_PECCA</name>